<protein>
    <submittedName>
        <fullName evidence="1">Uncharacterized protein</fullName>
    </submittedName>
</protein>
<keyword evidence="2" id="KW-1185">Reference proteome</keyword>
<reference evidence="2" key="1">
    <citation type="submission" date="2016-06" db="EMBL/GenBank/DDBJ databases">
        <title>Parallel loss of symbiosis genes in relatives of nitrogen-fixing non-legume Parasponia.</title>
        <authorList>
            <person name="Van Velzen R."/>
            <person name="Holmer R."/>
            <person name="Bu F."/>
            <person name="Rutten L."/>
            <person name="Van Zeijl A."/>
            <person name="Liu W."/>
            <person name="Santuari L."/>
            <person name="Cao Q."/>
            <person name="Sharma T."/>
            <person name="Shen D."/>
            <person name="Roswanjaya Y."/>
            <person name="Wardhani T."/>
            <person name="Kalhor M.S."/>
            <person name="Jansen J."/>
            <person name="Van den Hoogen J."/>
            <person name="Gungor B."/>
            <person name="Hartog M."/>
            <person name="Hontelez J."/>
            <person name="Verver J."/>
            <person name="Yang W.-C."/>
            <person name="Schijlen E."/>
            <person name="Repin R."/>
            <person name="Schilthuizen M."/>
            <person name="Schranz E."/>
            <person name="Heidstra R."/>
            <person name="Miyata K."/>
            <person name="Fedorova E."/>
            <person name="Kohlen W."/>
            <person name="Bisseling T."/>
            <person name="Smit S."/>
            <person name="Geurts R."/>
        </authorList>
    </citation>
    <scope>NUCLEOTIDE SEQUENCE [LARGE SCALE GENOMIC DNA]</scope>
    <source>
        <strain evidence="2">cv. WU1-14</strain>
    </source>
</reference>
<evidence type="ECO:0000313" key="1">
    <source>
        <dbReference type="EMBL" id="PON67216.1"/>
    </source>
</evidence>
<comment type="caution">
    <text evidence="1">The sequence shown here is derived from an EMBL/GenBank/DDBJ whole genome shotgun (WGS) entry which is preliminary data.</text>
</comment>
<dbReference type="EMBL" id="JXTB01000073">
    <property type="protein sequence ID" value="PON67216.1"/>
    <property type="molecule type" value="Genomic_DNA"/>
</dbReference>
<gene>
    <name evidence="1" type="ORF">PanWU01x14_103910</name>
</gene>
<name>A0A2P5D1Q0_PARAD</name>
<dbReference type="AlphaFoldDB" id="A0A2P5D1Q0"/>
<evidence type="ECO:0000313" key="2">
    <source>
        <dbReference type="Proteomes" id="UP000237105"/>
    </source>
</evidence>
<accession>A0A2P5D1Q0</accession>
<organism evidence="1 2">
    <name type="scientific">Parasponia andersonii</name>
    <name type="common">Sponia andersonii</name>
    <dbReference type="NCBI Taxonomy" id="3476"/>
    <lineage>
        <taxon>Eukaryota</taxon>
        <taxon>Viridiplantae</taxon>
        <taxon>Streptophyta</taxon>
        <taxon>Embryophyta</taxon>
        <taxon>Tracheophyta</taxon>
        <taxon>Spermatophyta</taxon>
        <taxon>Magnoliopsida</taxon>
        <taxon>eudicotyledons</taxon>
        <taxon>Gunneridae</taxon>
        <taxon>Pentapetalae</taxon>
        <taxon>rosids</taxon>
        <taxon>fabids</taxon>
        <taxon>Rosales</taxon>
        <taxon>Cannabaceae</taxon>
        <taxon>Parasponia</taxon>
    </lineage>
</organism>
<sequence>MCIFKLGPSTSNPAILDHAGFNKGHALVAGDDPFDYLDQGEEANKRVIRAQSKPLFDLSKSVQTGKYLKHLKPKQKETFVTGCIQTRKSYALDEAKSRTSKRAVLTQNEVEVEISELLSSPSVLKVYS</sequence>
<dbReference type="Proteomes" id="UP000237105">
    <property type="component" value="Unassembled WGS sequence"/>
</dbReference>
<proteinExistence type="predicted"/>